<gene>
    <name evidence="1" type="ORF">COT27_02400</name>
</gene>
<dbReference type="EMBL" id="PEXX01000041">
    <property type="protein sequence ID" value="PIU10573.1"/>
    <property type="molecule type" value="Genomic_DNA"/>
</dbReference>
<dbReference type="AlphaFoldDB" id="A0A2M6XSF8"/>
<accession>A0A2M6XSF8</accession>
<protein>
    <submittedName>
        <fullName evidence="1">Uncharacterized protein</fullName>
    </submittedName>
</protein>
<reference evidence="2" key="1">
    <citation type="submission" date="2017-09" db="EMBL/GenBank/DDBJ databases">
        <title>Depth-based differentiation of microbial function through sediment-hosted aquifers and enrichment of novel symbionts in the deep terrestrial subsurface.</title>
        <authorList>
            <person name="Probst A.J."/>
            <person name="Ladd B."/>
            <person name="Jarett J.K."/>
            <person name="Geller-Mcgrath D.E."/>
            <person name="Sieber C.M.K."/>
            <person name="Emerson J.B."/>
            <person name="Anantharaman K."/>
            <person name="Thomas B.C."/>
            <person name="Malmstrom R."/>
            <person name="Stieglmeier M."/>
            <person name="Klingl A."/>
            <person name="Woyke T."/>
            <person name="Ryan C.M."/>
            <person name="Banfield J.F."/>
        </authorList>
    </citation>
    <scope>NUCLEOTIDE SEQUENCE [LARGE SCALE GENOMIC DNA]</scope>
</reference>
<comment type="caution">
    <text evidence="1">The sequence shown here is derived from an EMBL/GenBank/DDBJ whole genome shotgun (WGS) entry which is preliminary data.</text>
</comment>
<sequence length="100" mass="11316">MTTNEQKILEIIWNWGGEAPVDIIAREAGISIEYTRLLCEELGEKDYVNFLHTKLCKIKSKGKSVVAKSYTQKPKKIVIPEISGKFGSGRDKRGRMILGY</sequence>
<evidence type="ECO:0000313" key="2">
    <source>
        <dbReference type="Proteomes" id="UP000230586"/>
    </source>
</evidence>
<name>A0A2M6XSF8_9BACT</name>
<evidence type="ECO:0000313" key="1">
    <source>
        <dbReference type="EMBL" id="PIU10573.1"/>
    </source>
</evidence>
<proteinExistence type="predicted"/>
<organism evidence="1 2">
    <name type="scientific">Candidatus Kuenenbacteria bacterium CG08_land_8_20_14_0_20_37_23</name>
    <dbReference type="NCBI Taxonomy" id="1974617"/>
    <lineage>
        <taxon>Bacteria</taxon>
        <taxon>Candidatus Kueneniibacteriota</taxon>
    </lineage>
</organism>
<dbReference type="Proteomes" id="UP000230586">
    <property type="component" value="Unassembled WGS sequence"/>
</dbReference>